<dbReference type="Proteomes" id="UP000037460">
    <property type="component" value="Unassembled WGS sequence"/>
</dbReference>
<dbReference type="EMBL" id="JWZX01002270">
    <property type="protein sequence ID" value="KOO30183.1"/>
    <property type="molecule type" value="Genomic_DNA"/>
</dbReference>
<name>A0A0M0JVP6_9EUKA</name>
<comment type="caution">
    <text evidence="1">The sequence shown here is derived from an EMBL/GenBank/DDBJ whole genome shotgun (WGS) entry which is preliminary data.</text>
</comment>
<gene>
    <name evidence="1" type="ORF">Ctob_010981</name>
</gene>
<dbReference type="Gene3D" id="2.70.170.10">
    <property type="entry name" value="Neurotransmitter-gated ion-channel ligand-binding domain"/>
    <property type="match status" value="1"/>
</dbReference>
<dbReference type="InterPro" id="IPR036734">
    <property type="entry name" value="Neur_chan_lig-bd_sf"/>
</dbReference>
<evidence type="ECO:0000313" key="2">
    <source>
        <dbReference type="Proteomes" id="UP000037460"/>
    </source>
</evidence>
<reference evidence="2" key="1">
    <citation type="journal article" date="2015" name="PLoS Genet.">
        <title>Genome Sequence and Transcriptome Analyses of Chrysochromulina tobin: Metabolic Tools for Enhanced Algal Fitness in the Prominent Order Prymnesiales (Haptophyceae).</title>
        <authorList>
            <person name="Hovde B.T."/>
            <person name="Deodato C.R."/>
            <person name="Hunsperger H.M."/>
            <person name="Ryken S.A."/>
            <person name="Yost W."/>
            <person name="Jha R.K."/>
            <person name="Patterson J."/>
            <person name="Monnat R.J. Jr."/>
            <person name="Barlow S.B."/>
            <person name="Starkenburg S.R."/>
            <person name="Cattolico R.A."/>
        </authorList>
    </citation>
    <scope>NUCLEOTIDE SEQUENCE</scope>
    <source>
        <strain evidence="2">CCMP291</strain>
    </source>
</reference>
<dbReference type="GO" id="GO:0016020">
    <property type="term" value="C:membrane"/>
    <property type="evidence" value="ECO:0007669"/>
    <property type="project" value="InterPro"/>
</dbReference>
<dbReference type="AlphaFoldDB" id="A0A0M0JVP6"/>
<protein>
    <submittedName>
        <fullName evidence="1">Uncharacterized protein</fullName>
    </submittedName>
</protein>
<accession>A0A0M0JVP6</accession>
<sequence>MTFYSLYDVNPQAQCFSAELTVKLWWWESPEKNADVYDWKKEQDDHKKFPPEEFEKKFKVPKIFFSNGRELVDVAEIPPSCEVRKEWPVGAVGYERRVRGTFEELFELDFFPYDVQALTVQLRVNSKQDFSMNRYLALNMGKNAHAMIPQVKGEGRFSEICN</sequence>
<keyword evidence="2" id="KW-1185">Reference proteome</keyword>
<proteinExistence type="predicted"/>
<evidence type="ECO:0000313" key="1">
    <source>
        <dbReference type="EMBL" id="KOO30183.1"/>
    </source>
</evidence>
<organism evidence="1 2">
    <name type="scientific">Chrysochromulina tobinii</name>
    <dbReference type="NCBI Taxonomy" id="1460289"/>
    <lineage>
        <taxon>Eukaryota</taxon>
        <taxon>Haptista</taxon>
        <taxon>Haptophyta</taxon>
        <taxon>Prymnesiophyceae</taxon>
        <taxon>Prymnesiales</taxon>
        <taxon>Chrysochromulinaceae</taxon>
        <taxon>Chrysochromulina</taxon>
    </lineage>
</organism>
<dbReference type="GO" id="GO:0005230">
    <property type="term" value="F:extracellular ligand-gated monoatomic ion channel activity"/>
    <property type="evidence" value="ECO:0007669"/>
    <property type="project" value="InterPro"/>
</dbReference>